<dbReference type="Proteomes" id="UP000538566">
    <property type="component" value="Unassembled WGS sequence"/>
</dbReference>
<evidence type="ECO:0000313" key="8">
    <source>
        <dbReference type="Proteomes" id="UP000538566"/>
    </source>
</evidence>
<organism evidence="7 8">
    <name type="scientific">Novosphingobium taihuense</name>
    <dbReference type="NCBI Taxonomy" id="260085"/>
    <lineage>
        <taxon>Bacteria</taxon>
        <taxon>Pseudomonadati</taxon>
        <taxon>Pseudomonadota</taxon>
        <taxon>Alphaproteobacteria</taxon>
        <taxon>Sphingomonadales</taxon>
        <taxon>Sphingomonadaceae</taxon>
        <taxon>Novosphingobium</taxon>
    </lineage>
</organism>
<dbReference type="PROSITE" id="PS00065">
    <property type="entry name" value="D_2_HYDROXYACID_DH_1"/>
    <property type="match status" value="1"/>
</dbReference>
<keyword evidence="2 4" id="KW-0560">Oxidoreductase</keyword>
<dbReference type="GO" id="GO:0030267">
    <property type="term" value="F:glyoxylate reductase (NADPH) activity"/>
    <property type="evidence" value="ECO:0007669"/>
    <property type="project" value="TreeGrafter"/>
</dbReference>
<proteinExistence type="inferred from homology"/>
<dbReference type="SUPFAM" id="SSF52283">
    <property type="entry name" value="Formate/glycerate dehydrogenase catalytic domain-like"/>
    <property type="match status" value="1"/>
</dbReference>
<dbReference type="EC" id="1.1.1.26" evidence="7"/>
<dbReference type="GO" id="GO:0047964">
    <property type="term" value="F:glyoxylate reductase (NADH) activity"/>
    <property type="evidence" value="ECO:0007669"/>
    <property type="project" value="UniProtKB-EC"/>
</dbReference>
<evidence type="ECO:0000256" key="4">
    <source>
        <dbReference type="RuleBase" id="RU003719"/>
    </source>
</evidence>
<dbReference type="GO" id="GO:0005829">
    <property type="term" value="C:cytosol"/>
    <property type="evidence" value="ECO:0007669"/>
    <property type="project" value="TreeGrafter"/>
</dbReference>
<name>A0A7W7AAB7_9SPHN</name>
<evidence type="ECO:0000256" key="2">
    <source>
        <dbReference type="ARBA" id="ARBA00023002"/>
    </source>
</evidence>
<feature type="domain" description="D-isomer specific 2-hydroxyacid dehydrogenase catalytic" evidence="5">
    <location>
        <begin position="19"/>
        <end position="334"/>
    </location>
</feature>
<dbReference type="InterPro" id="IPR036291">
    <property type="entry name" value="NAD(P)-bd_dom_sf"/>
</dbReference>
<dbReference type="OrthoDB" id="9793626at2"/>
<dbReference type="InterPro" id="IPR006139">
    <property type="entry name" value="D-isomer_2_OHA_DH_cat_dom"/>
</dbReference>
<dbReference type="RefSeq" id="WP_144901356.1">
    <property type="nucleotide sequence ID" value="NZ_JACHOA010000001.1"/>
</dbReference>
<keyword evidence="3" id="KW-0520">NAD</keyword>
<evidence type="ECO:0000256" key="3">
    <source>
        <dbReference type="ARBA" id="ARBA00023027"/>
    </source>
</evidence>
<dbReference type="InterPro" id="IPR029753">
    <property type="entry name" value="D-isomer_DH_CS"/>
</dbReference>
<dbReference type="EMBL" id="JACHOA010000001">
    <property type="protein sequence ID" value="MBB4612570.1"/>
    <property type="molecule type" value="Genomic_DNA"/>
</dbReference>
<sequence length="339" mass="36975">MPSSADYRPTRRVDGIPRVVVTRRLLPETEARMSELFDVTLSADDRAMSRDRLVEAMQTAHVLVPTVTDRIDAAMIAEAGPQLGLIANFGAGTEHIDLSAARARKIIVTNTPGVFTDDTADMTIALIISVARRLNYGGRTLRAGKWEGWAPSTMLGHRLAGKTLAIVGMGRIGQAVAYRARAFGLNVVYHSRHRLPEALETMFGARFEPDLDTLVGEADILTLHCPATPETHHMIDARRIALMKPEAYLVNTARGTLVEEEALIQALVEGRIGGAGLDVFEHEPQVDARLLAHHNVAILPHMGSATFEGRQASGDKVIANIRFWADGHRPPDQVLEGLV</sequence>
<feature type="domain" description="D-isomer specific 2-hydroxyacid dehydrogenase NAD-binding" evidence="6">
    <location>
        <begin position="124"/>
        <end position="303"/>
    </location>
</feature>
<evidence type="ECO:0000313" key="7">
    <source>
        <dbReference type="EMBL" id="MBB4612570.1"/>
    </source>
</evidence>
<comment type="caution">
    <text evidence="7">The sequence shown here is derived from an EMBL/GenBank/DDBJ whole genome shotgun (WGS) entry which is preliminary data.</text>
</comment>
<evidence type="ECO:0000256" key="1">
    <source>
        <dbReference type="ARBA" id="ARBA00005854"/>
    </source>
</evidence>
<dbReference type="InterPro" id="IPR006140">
    <property type="entry name" value="D-isomer_DH_NAD-bd"/>
</dbReference>
<dbReference type="GO" id="GO:0016618">
    <property type="term" value="F:hydroxypyruvate reductase [NAD(P)H] activity"/>
    <property type="evidence" value="ECO:0007669"/>
    <property type="project" value="TreeGrafter"/>
</dbReference>
<reference evidence="7 8" key="1">
    <citation type="submission" date="2020-08" db="EMBL/GenBank/DDBJ databases">
        <title>Genomic Encyclopedia of Type Strains, Phase IV (KMG-IV): sequencing the most valuable type-strain genomes for metagenomic binning, comparative biology and taxonomic classification.</title>
        <authorList>
            <person name="Goeker M."/>
        </authorList>
    </citation>
    <scope>NUCLEOTIDE SEQUENCE [LARGE SCALE GENOMIC DNA]</scope>
    <source>
        <strain evidence="7 8">DSM 17507</strain>
    </source>
</reference>
<dbReference type="PROSITE" id="PS00670">
    <property type="entry name" value="D_2_HYDROXYACID_DH_2"/>
    <property type="match status" value="1"/>
</dbReference>
<dbReference type="PANTHER" id="PTHR10996">
    <property type="entry name" value="2-HYDROXYACID DEHYDROGENASE-RELATED"/>
    <property type="match status" value="1"/>
</dbReference>
<protein>
    <submittedName>
        <fullName evidence="7">Glyoxylate reductase</fullName>
        <ecNumber evidence="7">1.1.1.26</ecNumber>
    </submittedName>
</protein>
<dbReference type="GO" id="GO:0051287">
    <property type="term" value="F:NAD binding"/>
    <property type="evidence" value="ECO:0007669"/>
    <property type="project" value="InterPro"/>
</dbReference>
<dbReference type="PANTHER" id="PTHR10996:SF283">
    <property type="entry name" value="GLYOXYLATE_HYDROXYPYRUVATE REDUCTASE B"/>
    <property type="match status" value="1"/>
</dbReference>
<dbReference type="Pfam" id="PF02826">
    <property type="entry name" value="2-Hacid_dh_C"/>
    <property type="match status" value="1"/>
</dbReference>
<dbReference type="InterPro" id="IPR050223">
    <property type="entry name" value="D-isomer_2-hydroxyacid_DH"/>
</dbReference>
<dbReference type="InterPro" id="IPR029752">
    <property type="entry name" value="D-isomer_DH_CS1"/>
</dbReference>
<dbReference type="Gene3D" id="3.40.50.720">
    <property type="entry name" value="NAD(P)-binding Rossmann-like Domain"/>
    <property type="match status" value="2"/>
</dbReference>
<dbReference type="AlphaFoldDB" id="A0A7W7AAB7"/>
<dbReference type="SUPFAM" id="SSF51735">
    <property type="entry name" value="NAD(P)-binding Rossmann-fold domains"/>
    <property type="match status" value="1"/>
</dbReference>
<comment type="similarity">
    <text evidence="1 4">Belongs to the D-isomer specific 2-hydroxyacid dehydrogenase family.</text>
</comment>
<evidence type="ECO:0000259" key="6">
    <source>
        <dbReference type="Pfam" id="PF02826"/>
    </source>
</evidence>
<accession>A0A7W7AAB7</accession>
<dbReference type="Pfam" id="PF00389">
    <property type="entry name" value="2-Hacid_dh"/>
    <property type="match status" value="1"/>
</dbReference>
<dbReference type="FunFam" id="3.40.50.720:FF:000203">
    <property type="entry name" value="D-3-phosphoglycerate dehydrogenase (SerA)"/>
    <property type="match status" value="1"/>
</dbReference>
<dbReference type="CDD" id="cd05301">
    <property type="entry name" value="GDH"/>
    <property type="match status" value="1"/>
</dbReference>
<gene>
    <name evidence="7" type="ORF">GGR37_000816</name>
</gene>
<keyword evidence="8" id="KW-1185">Reference proteome</keyword>
<evidence type="ECO:0000259" key="5">
    <source>
        <dbReference type="Pfam" id="PF00389"/>
    </source>
</evidence>